<dbReference type="SUPFAM" id="SSF52540">
    <property type="entry name" value="P-loop containing nucleoside triphosphate hydrolases"/>
    <property type="match status" value="1"/>
</dbReference>
<reference evidence="6" key="1">
    <citation type="journal article" date="2014" name="Front. Microbiol.">
        <title>High frequency of phylogenetically diverse reductive dehalogenase-homologous genes in deep subseafloor sedimentary metagenomes.</title>
        <authorList>
            <person name="Kawai M."/>
            <person name="Futagami T."/>
            <person name="Toyoda A."/>
            <person name="Takaki Y."/>
            <person name="Nishi S."/>
            <person name="Hori S."/>
            <person name="Arai W."/>
            <person name="Tsubouchi T."/>
            <person name="Morono Y."/>
            <person name="Uchiyama I."/>
            <person name="Ito T."/>
            <person name="Fujiyama A."/>
            <person name="Inagaki F."/>
            <person name="Takami H."/>
        </authorList>
    </citation>
    <scope>NUCLEOTIDE SEQUENCE</scope>
    <source>
        <strain evidence="6">Expedition CK06-06</strain>
    </source>
</reference>
<protein>
    <recommendedName>
        <fullName evidence="5">ABC transporter domain-containing protein</fullName>
    </recommendedName>
</protein>
<dbReference type="PANTHER" id="PTHR43776">
    <property type="entry name" value="TRANSPORT ATP-BINDING PROTEIN"/>
    <property type="match status" value="1"/>
</dbReference>
<keyword evidence="2" id="KW-0813">Transport</keyword>
<comment type="similarity">
    <text evidence="1">Belongs to the ABC transporter superfamily.</text>
</comment>
<dbReference type="AlphaFoldDB" id="X1KYS0"/>
<sequence length="60" mass="6674">MEKLVEVKNLKKWFWTGKSLLGKKKAVRAVDDVSFFIEKKEILGLVGESGCGKTTCGKTI</sequence>
<accession>X1KYS0</accession>
<dbReference type="EMBL" id="BARU01042642">
    <property type="protein sequence ID" value="GAH87083.1"/>
    <property type="molecule type" value="Genomic_DNA"/>
</dbReference>
<keyword evidence="4" id="KW-0067">ATP-binding</keyword>
<feature type="domain" description="ABC transporter" evidence="5">
    <location>
        <begin position="31"/>
        <end position="60"/>
    </location>
</feature>
<dbReference type="InterPro" id="IPR027417">
    <property type="entry name" value="P-loop_NTPase"/>
</dbReference>
<dbReference type="InterPro" id="IPR050319">
    <property type="entry name" value="ABC_transp_ATP-bind"/>
</dbReference>
<evidence type="ECO:0000256" key="2">
    <source>
        <dbReference type="ARBA" id="ARBA00022448"/>
    </source>
</evidence>
<dbReference type="GO" id="GO:0016887">
    <property type="term" value="F:ATP hydrolysis activity"/>
    <property type="evidence" value="ECO:0007669"/>
    <property type="project" value="InterPro"/>
</dbReference>
<dbReference type="GO" id="GO:0005524">
    <property type="term" value="F:ATP binding"/>
    <property type="evidence" value="ECO:0007669"/>
    <property type="project" value="UniProtKB-KW"/>
</dbReference>
<evidence type="ECO:0000259" key="5">
    <source>
        <dbReference type="Pfam" id="PF00005"/>
    </source>
</evidence>
<dbReference type="Gene3D" id="3.40.50.300">
    <property type="entry name" value="P-loop containing nucleotide triphosphate hydrolases"/>
    <property type="match status" value="1"/>
</dbReference>
<feature type="non-terminal residue" evidence="6">
    <location>
        <position position="60"/>
    </location>
</feature>
<name>X1KYS0_9ZZZZ</name>
<organism evidence="6">
    <name type="scientific">marine sediment metagenome</name>
    <dbReference type="NCBI Taxonomy" id="412755"/>
    <lineage>
        <taxon>unclassified sequences</taxon>
        <taxon>metagenomes</taxon>
        <taxon>ecological metagenomes</taxon>
    </lineage>
</organism>
<comment type="caution">
    <text evidence="6">The sequence shown here is derived from an EMBL/GenBank/DDBJ whole genome shotgun (WGS) entry which is preliminary data.</text>
</comment>
<proteinExistence type="inferred from homology"/>
<evidence type="ECO:0000256" key="3">
    <source>
        <dbReference type="ARBA" id="ARBA00022741"/>
    </source>
</evidence>
<evidence type="ECO:0000256" key="1">
    <source>
        <dbReference type="ARBA" id="ARBA00005417"/>
    </source>
</evidence>
<keyword evidence="3" id="KW-0547">Nucleotide-binding</keyword>
<dbReference type="Pfam" id="PF00005">
    <property type="entry name" value="ABC_tran"/>
    <property type="match status" value="1"/>
</dbReference>
<evidence type="ECO:0000256" key="4">
    <source>
        <dbReference type="ARBA" id="ARBA00022840"/>
    </source>
</evidence>
<gene>
    <name evidence="6" type="ORF">S03H2_65485</name>
</gene>
<dbReference type="PANTHER" id="PTHR43776:SF7">
    <property type="entry name" value="D,D-DIPEPTIDE TRANSPORT ATP-BINDING PROTEIN DDPF-RELATED"/>
    <property type="match status" value="1"/>
</dbReference>
<evidence type="ECO:0000313" key="6">
    <source>
        <dbReference type="EMBL" id="GAH87083.1"/>
    </source>
</evidence>
<dbReference type="InterPro" id="IPR003439">
    <property type="entry name" value="ABC_transporter-like_ATP-bd"/>
</dbReference>